<sequence>MKFITRWISGILGGVLLSQGYLGSVSLAQGTLLAAHRPDEATNRAIIECPEAPTVDIMFLYTPTVGRKYKEDGVGQKIQQAAFEMNSALKDSGVCGRVESVLIREADNFSVLDNRVFEDYVEVRNYFNSQYVQDLRNGSSADLVSLLYEGNGGWADRPDPDIGNPQATSEQAYSVLGMEWLGLAGGEDVLSHEVGHNLGASHDWETDPVRNEKYPYNKGYIASSRKWRDIMAYNTNCNPDCPKVRGYSNPRLKYNGESMGEEGGEKPADLARLFNETIPIVAQYRNPGQQVTSSERQAYWNSGVNRRGDIIEVE</sequence>
<dbReference type="RefSeq" id="WP_095581764.1">
    <property type="nucleotide sequence ID" value="NZ_JAJQQQ010000035.1"/>
</dbReference>
<name>A0A2A2D5S3_9ACTN</name>
<dbReference type="Gene3D" id="3.40.390.10">
    <property type="entry name" value="Collagenase (Catalytic Domain)"/>
    <property type="match status" value="1"/>
</dbReference>
<dbReference type="InterPro" id="IPR024079">
    <property type="entry name" value="MetalloPept_cat_dom_sf"/>
</dbReference>
<dbReference type="Proteomes" id="UP000218944">
    <property type="component" value="Unassembled WGS sequence"/>
</dbReference>
<evidence type="ECO:0000313" key="1">
    <source>
        <dbReference type="EMBL" id="PAU47803.1"/>
    </source>
</evidence>
<organism evidence="1 2">
    <name type="scientific">Streptomyces albireticuli</name>
    <dbReference type="NCBI Taxonomy" id="1940"/>
    <lineage>
        <taxon>Bacteria</taxon>
        <taxon>Bacillati</taxon>
        <taxon>Actinomycetota</taxon>
        <taxon>Actinomycetes</taxon>
        <taxon>Kitasatosporales</taxon>
        <taxon>Streptomycetaceae</taxon>
        <taxon>Streptomyces</taxon>
    </lineage>
</organism>
<gene>
    <name evidence="1" type="ORF">CK936_16720</name>
</gene>
<dbReference type="GO" id="GO:0008237">
    <property type="term" value="F:metallopeptidase activity"/>
    <property type="evidence" value="ECO:0007669"/>
    <property type="project" value="InterPro"/>
</dbReference>
<dbReference type="SUPFAM" id="SSF55486">
    <property type="entry name" value="Metalloproteases ('zincins'), catalytic domain"/>
    <property type="match status" value="1"/>
</dbReference>
<proteinExistence type="predicted"/>
<evidence type="ECO:0000313" key="2">
    <source>
        <dbReference type="Proteomes" id="UP000218944"/>
    </source>
</evidence>
<dbReference type="AlphaFoldDB" id="A0A2A2D5S3"/>
<accession>A0A2A2D5S3</accession>
<keyword evidence="2" id="KW-1185">Reference proteome</keyword>
<comment type="caution">
    <text evidence="1">The sequence shown here is derived from an EMBL/GenBank/DDBJ whole genome shotgun (WGS) entry which is preliminary data.</text>
</comment>
<protein>
    <submittedName>
        <fullName evidence="1">Uncharacterized protein</fullName>
    </submittedName>
</protein>
<dbReference type="EMBL" id="NSJV01000329">
    <property type="protein sequence ID" value="PAU47803.1"/>
    <property type="molecule type" value="Genomic_DNA"/>
</dbReference>
<dbReference type="Pfam" id="PF13688">
    <property type="entry name" value="Reprolysin_5"/>
    <property type="match status" value="1"/>
</dbReference>
<reference evidence="1 2" key="1">
    <citation type="submission" date="2017-08" db="EMBL/GenBank/DDBJ databases">
        <title>Genome sequence of Streptomyces albireticuli NRRL B-1670.</title>
        <authorList>
            <person name="Graham D.E."/>
            <person name="Mahan K.M."/>
            <person name="Klingeman D.M."/>
            <person name="Hettich R.L."/>
            <person name="Parry R.J."/>
            <person name="Spain J.C."/>
        </authorList>
    </citation>
    <scope>NUCLEOTIDE SEQUENCE [LARGE SCALE GENOMIC DNA]</scope>
    <source>
        <strain evidence="1 2">NRRL B-1670</strain>
    </source>
</reference>